<reference evidence="1 2" key="1">
    <citation type="journal article" date="2019" name="Nat. Ecol. Evol.">
        <title>Megaphylogeny resolves global patterns of mushroom evolution.</title>
        <authorList>
            <person name="Varga T."/>
            <person name="Krizsan K."/>
            <person name="Foldi C."/>
            <person name="Dima B."/>
            <person name="Sanchez-Garcia M."/>
            <person name="Sanchez-Ramirez S."/>
            <person name="Szollosi G.J."/>
            <person name="Szarkandi J.G."/>
            <person name="Papp V."/>
            <person name="Albert L."/>
            <person name="Andreopoulos W."/>
            <person name="Angelini C."/>
            <person name="Antonin V."/>
            <person name="Barry K.W."/>
            <person name="Bougher N.L."/>
            <person name="Buchanan P."/>
            <person name="Buyck B."/>
            <person name="Bense V."/>
            <person name="Catcheside P."/>
            <person name="Chovatia M."/>
            <person name="Cooper J."/>
            <person name="Damon W."/>
            <person name="Desjardin D."/>
            <person name="Finy P."/>
            <person name="Geml J."/>
            <person name="Haridas S."/>
            <person name="Hughes K."/>
            <person name="Justo A."/>
            <person name="Karasinski D."/>
            <person name="Kautmanova I."/>
            <person name="Kiss B."/>
            <person name="Kocsube S."/>
            <person name="Kotiranta H."/>
            <person name="LaButti K.M."/>
            <person name="Lechner B.E."/>
            <person name="Liimatainen K."/>
            <person name="Lipzen A."/>
            <person name="Lukacs Z."/>
            <person name="Mihaltcheva S."/>
            <person name="Morgado L.N."/>
            <person name="Niskanen T."/>
            <person name="Noordeloos M.E."/>
            <person name="Ohm R.A."/>
            <person name="Ortiz-Santana B."/>
            <person name="Ovrebo C."/>
            <person name="Racz N."/>
            <person name="Riley R."/>
            <person name="Savchenko A."/>
            <person name="Shiryaev A."/>
            <person name="Soop K."/>
            <person name="Spirin V."/>
            <person name="Szebenyi C."/>
            <person name="Tomsovsky M."/>
            <person name="Tulloss R.E."/>
            <person name="Uehling J."/>
            <person name="Grigoriev I.V."/>
            <person name="Vagvolgyi C."/>
            <person name="Papp T."/>
            <person name="Martin F.M."/>
            <person name="Miettinen O."/>
            <person name="Hibbett D.S."/>
            <person name="Nagy L.G."/>
        </authorList>
    </citation>
    <scope>NUCLEOTIDE SEQUENCE [LARGE SCALE GENOMIC DNA]</scope>
    <source>
        <strain evidence="1 2">NL-1719</strain>
    </source>
</reference>
<feature type="non-terminal residue" evidence="1">
    <location>
        <position position="277"/>
    </location>
</feature>
<gene>
    <name evidence="1" type="ORF">BDN72DRAFT_906030</name>
</gene>
<organism evidence="1 2">
    <name type="scientific">Pluteus cervinus</name>
    <dbReference type="NCBI Taxonomy" id="181527"/>
    <lineage>
        <taxon>Eukaryota</taxon>
        <taxon>Fungi</taxon>
        <taxon>Dikarya</taxon>
        <taxon>Basidiomycota</taxon>
        <taxon>Agaricomycotina</taxon>
        <taxon>Agaricomycetes</taxon>
        <taxon>Agaricomycetidae</taxon>
        <taxon>Agaricales</taxon>
        <taxon>Pluteineae</taxon>
        <taxon>Pluteaceae</taxon>
        <taxon>Pluteus</taxon>
    </lineage>
</organism>
<name>A0ACD3A0Q0_9AGAR</name>
<sequence>MTERRHSEFMGRSLLANTIWFGRQMPACYGFQIDEAKFLSAISYLDDTGKRIALQPTGHSPKQTQLEFLRHLNKRALIIPFCHDRGEKYNEMIHVLIAADDGKLGQDMEFRQAALKRKDASDAEGGKSGITKQPARPFTRQRASSLQNQAVESRSDYEGQEETYDDIFQRLMDDDVHQGTGQEHTEEILVDDAQPTVAMNTTHVISRFLGLLNLDEVIKAIVDFEKRMPHKRISVDSTLSESQDIMAQLDEQPTARESVANIPNLWHHLHVLLQESH</sequence>
<evidence type="ECO:0000313" key="1">
    <source>
        <dbReference type="EMBL" id="TFK59256.1"/>
    </source>
</evidence>
<evidence type="ECO:0000313" key="2">
    <source>
        <dbReference type="Proteomes" id="UP000308600"/>
    </source>
</evidence>
<dbReference type="EMBL" id="ML209036">
    <property type="protein sequence ID" value="TFK59256.1"/>
    <property type="molecule type" value="Genomic_DNA"/>
</dbReference>
<proteinExistence type="predicted"/>
<protein>
    <submittedName>
        <fullName evidence="1">Uncharacterized protein</fullName>
    </submittedName>
</protein>
<accession>A0ACD3A0Q0</accession>
<keyword evidence="2" id="KW-1185">Reference proteome</keyword>
<dbReference type="Proteomes" id="UP000308600">
    <property type="component" value="Unassembled WGS sequence"/>
</dbReference>